<dbReference type="RefSeq" id="WP_134112354.1">
    <property type="nucleotide sequence ID" value="NZ_SOBG01000002.1"/>
</dbReference>
<keyword evidence="5 7" id="KW-0472">Membrane</keyword>
<comment type="subcellular location">
    <subcellularLocation>
        <location evidence="1">Cell membrane</location>
        <topology evidence="1">Multi-pass membrane protein</topology>
    </subcellularLocation>
</comment>
<feature type="transmembrane region" description="Helical" evidence="7">
    <location>
        <begin position="267"/>
        <end position="288"/>
    </location>
</feature>
<keyword evidence="10" id="KW-1185">Reference proteome</keyword>
<feature type="transmembrane region" description="Helical" evidence="7">
    <location>
        <begin position="214"/>
        <end position="230"/>
    </location>
</feature>
<protein>
    <recommendedName>
        <fullName evidence="8">SSD domain-containing protein</fullName>
    </recommendedName>
</protein>
<dbReference type="InterPro" id="IPR001036">
    <property type="entry name" value="Acrflvin-R"/>
</dbReference>
<dbReference type="PRINTS" id="PR00702">
    <property type="entry name" value="ACRIFLAVINRP"/>
</dbReference>
<dbReference type="InterPro" id="IPR000731">
    <property type="entry name" value="SSD"/>
</dbReference>
<dbReference type="PANTHER" id="PTHR33406:SF13">
    <property type="entry name" value="MEMBRANE PROTEIN YDFJ"/>
    <property type="match status" value="1"/>
</dbReference>
<proteinExistence type="predicted"/>
<evidence type="ECO:0000313" key="9">
    <source>
        <dbReference type="EMBL" id="TDT71758.1"/>
    </source>
</evidence>
<feature type="domain" description="SSD" evidence="8">
    <location>
        <begin position="739"/>
        <end position="865"/>
    </location>
</feature>
<feature type="transmembrane region" description="Helical" evidence="7">
    <location>
        <begin position="815"/>
        <end position="834"/>
    </location>
</feature>
<evidence type="ECO:0000256" key="6">
    <source>
        <dbReference type="SAM" id="MobiDB-lite"/>
    </source>
</evidence>
<sequence length="873" mass="96965">MNTFFKKPWLIIIFIVAMTGFFSWQLPKIKINNEVEIFLPENHISRITKNRLEDIFGSTDAMAIGIKSKTSSIITIKNLELINKLIKDLEKINNVEDVTGLTNTDFIEGTAEGMKVGEIAKEIPKTETELNMVKEKLLSWKIYKGNLYSDDLKSTQILIKLKKGLSIEEKEKIYYDIKDVLNKYNNPTMDYYVAGTPVITVLLGEYMRQDMSRLIPFVVLVVVLSLYLSFKNLSGVLLPLITVLVSTIWTIGLMAMLNINLTMVSTVIPVLLVAVGSAYGIHIISHYYDDLKKEKSQLSEAKHRELVVETVHKVGKPVFLAGVTTIAGFASLATSSIVPIKHFGIFTAVGVLVALIVAVLLIPALLLVRHNSLKISDDDDVDDGLITKILIGFYHYFGRKIIRVLSLSLIIIVISIIGMSKIIVDGPLIEMFKPSSEIRVSDKYLSSTFNGTTVLDILIEGKNKGDLTNPEILKEMDNLKKFLKYNYSKVGEVTSFADFLKRMNQVMNYPQEDEEIISDSTSDSDLDVGFVDDGFSNDSFTEDNSFGDDSFTDNSQSEKTTTTIENKTPKIKTANDVIKVINNAILHSDKLNLTAEELVEVINKELNYKGASYNEIPYNPKKYMAANRDELKNLISQYLLLYSGSLDDYINDQLEPSKARMIIQLKTGSNIYTKKVEKAIKDYAAANFPKGYTINVAGHADMSSAVNDLIVSSQIMSIISSLIIVFIIVAFSYKSIIAGIYGIIPLTLSLLINFGLMGYFGIKLDLGTAMVASIAIGIGVDYTIHFLSTYNYERKRSDDLEIVTKNTLITSGKAIIFNAISVAGGFAVLLFSNFVPLVNLGLLISLTMITSSAASMTVLPALLNLFKPKFISK</sequence>
<feature type="transmembrane region" description="Helical" evidence="7">
    <location>
        <begin position="318"/>
        <end position="338"/>
    </location>
</feature>
<dbReference type="PROSITE" id="PS50156">
    <property type="entry name" value="SSD"/>
    <property type="match status" value="2"/>
</dbReference>
<dbReference type="AlphaFoldDB" id="A0AA46I5Y6"/>
<dbReference type="Proteomes" id="UP000294678">
    <property type="component" value="Unassembled WGS sequence"/>
</dbReference>
<feature type="transmembrane region" description="Helical" evidence="7">
    <location>
        <begin position="237"/>
        <end position="261"/>
    </location>
</feature>
<dbReference type="SUPFAM" id="SSF82866">
    <property type="entry name" value="Multidrug efflux transporter AcrB transmembrane domain"/>
    <property type="match status" value="2"/>
</dbReference>
<dbReference type="GO" id="GO:0005886">
    <property type="term" value="C:plasma membrane"/>
    <property type="evidence" value="ECO:0007669"/>
    <property type="project" value="UniProtKB-SubCell"/>
</dbReference>
<gene>
    <name evidence="9" type="ORF">EV215_0442</name>
</gene>
<evidence type="ECO:0000256" key="1">
    <source>
        <dbReference type="ARBA" id="ARBA00004651"/>
    </source>
</evidence>
<accession>A0AA46I5Y6</accession>
<keyword evidence="4 7" id="KW-1133">Transmembrane helix</keyword>
<evidence type="ECO:0000259" key="8">
    <source>
        <dbReference type="PROSITE" id="PS50156"/>
    </source>
</evidence>
<evidence type="ECO:0000256" key="2">
    <source>
        <dbReference type="ARBA" id="ARBA00022475"/>
    </source>
</evidence>
<dbReference type="InterPro" id="IPR050545">
    <property type="entry name" value="Mycobact_MmpL"/>
</dbReference>
<feature type="transmembrane region" description="Helical" evidence="7">
    <location>
        <begin position="9"/>
        <end position="26"/>
    </location>
</feature>
<comment type="caution">
    <text evidence="9">The sequence shown here is derived from an EMBL/GenBank/DDBJ whole genome shotgun (WGS) entry which is preliminary data.</text>
</comment>
<feature type="transmembrane region" description="Helical" evidence="7">
    <location>
        <begin position="715"/>
        <end position="733"/>
    </location>
</feature>
<evidence type="ECO:0000256" key="5">
    <source>
        <dbReference type="ARBA" id="ARBA00023136"/>
    </source>
</evidence>
<feature type="transmembrane region" description="Helical" evidence="7">
    <location>
        <begin position="840"/>
        <end position="866"/>
    </location>
</feature>
<feature type="transmembrane region" description="Helical" evidence="7">
    <location>
        <begin position="404"/>
        <end position="424"/>
    </location>
</feature>
<feature type="compositionally biased region" description="Polar residues" evidence="6">
    <location>
        <begin position="552"/>
        <end position="562"/>
    </location>
</feature>
<evidence type="ECO:0000313" key="10">
    <source>
        <dbReference type="Proteomes" id="UP000294678"/>
    </source>
</evidence>
<dbReference type="InterPro" id="IPR004869">
    <property type="entry name" value="MMPL_dom"/>
</dbReference>
<feature type="transmembrane region" description="Helical" evidence="7">
    <location>
        <begin position="344"/>
        <end position="368"/>
    </location>
</feature>
<dbReference type="Pfam" id="PF03176">
    <property type="entry name" value="MMPL"/>
    <property type="match status" value="2"/>
</dbReference>
<evidence type="ECO:0000256" key="3">
    <source>
        <dbReference type="ARBA" id="ARBA00022692"/>
    </source>
</evidence>
<dbReference type="Gene3D" id="1.20.1640.10">
    <property type="entry name" value="Multidrug efflux transporter AcrB transmembrane domain"/>
    <property type="match status" value="2"/>
</dbReference>
<feature type="region of interest" description="Disordered" evidence="6">
    <location>
        <begin position="541"/>
        <end position="562"/>
    </location>
</feature>
<dbReference type="PANTHER" id="PTHR33406">
    <property type="entry name" value="MEMBRANE PROTEIN MJ1562-RELATED"/>
    <property type="match status" value="1"/>
</dbReference>
<feature type="domain" description="SSD" evidence="8">
    <location>
        <begin position="240"/>
        <end position="368"/>
    </location>
</feature>
<keyword evidence="3 7" id="KW-0812">Transmembrane</keyword>
<name>A0AA46I5Y6_9FUSO</name>
<feature type="transmembrane region" description="Helical" evidence="7">
    <location>
        <begin position="740"/>
        <end position="760"/>
    </location>
</feature>
<evidence type="ECO:0000256" key="7">
    <source>
        <dbReference type="SAM" id="Phobius"/>
    </source>
</evidence>
<dbReference type="EMBL" id="SOBG01000002">
    <property type="protein sequence ID" value="TDT71758.1"/>
    <property type="molecule type" value="Genomic_DNA"/>
</dbReference>
<evidence type="ECO:0000256" key="4">
    <source>
        <dbReference type="ARBA" id="ARBA00022989"/>
    </source>
</evidence>
<reference evidence="9 10" key="1">
    <citation type="submission" date="2019-03" db="EMBL/GenBank/DDBJ databases">
        <title>Genomic Encyclopedia of Type Strains, Phase IV (KMG-IV): sequencing the most valuable type-strain genomes for metagenomic binning, comparative biology and taxonomic classification.</title>
        <authorList>
            <person name="Goeker M."/>
        </authorList>
    </citation>
    <scope>NUCLEOTIDE SEQUENCE [LARGE SCALE GENOMIC DNA]</scope>
    <source>
        <strain evidence="9 10">DSM 100055</strain>
    </source>
</reference>
<organism evidence="9 10">
    <name type="scientific">Hypnocyclicus thermotrophus</name>
    <dbReference type="NCBI Taxonomy" id="1627895"/>
    <lineage>
        <taxon>Bacteria</taxon>
        <taxon>Fusobacteriati</taxon>
        <taxon>Fusobacteriota</taxon>
        <taxon>Fusobacteriia</taxon>
        <taxon>Fusobacteriales</taxon>
        <taxon>Fusobacteriaceae</taxon>
        <taxon>Hypnocyclicus</taxon>
    </lineage>
</organism>
<feature type="transmembrane region" description="Helical" evidence="7">
    <location>
        <begin position="766"/>
        <end position="787"/>
    </location>
</feature>
<keyword evidence="2" id="KW-1003">Cell membrane</keyword>
<dbReference type="GO" id="GO:0022857">
    <property type="term" value="F:transmembrane transporter activity"/>
    <property type="evidence" value="ECO:0007669"/>
    <property type="project" value="InterPro"/>
</dbReference>